<proteinExistence type="predicted"/>
<gene>
    <name evidence="1" type="ORF">GCM10010276_82550</name>
</gene>
<name>A0ABN3NE38_STRLO</name>
<sequence length="74" mass="8143">MYAVGIEPEQVTRIHTELRACFIPGPYCALWLQLMFPDASLTHNIAYGDSAAERADGIRRLQEAAAQDTGPARP</sequence>
<keyword evidence="2" id="KW-1185">Reference proteome</keyword>
<dbReference type="InterPro" id="IPR032722">
    <property type="entry name" value="Deaminase_XOO_2897"/>
</dbReference>
<accession>A0ABN3NE38</accession>
<organism evidence="1 2">
    <name type="scientific">Streptomyces longisporus</name>
    <dbReference type="NCBI Taxonomy" id="1948"/>
    <lineage>
        <taxon>Bacteria</taxon>
        <taxon>Bacillati</taxon>
        <taxon>Actinomycetota</taxon>
        <taxon>Actinomycetes</taxon>
        <taxon>Kitasatosporales</taxon>
        <taxon>Streptomycetaceae</taxon>
        <taxon>Streptomyces</taxon>
    </lineage>
</organism>
<dbReference type="Pfam" id="PF14440">
    <property type="entry name" value="XOO_2897-deam"/>
    <property type="match status" value="1"/>
</dbReference>
<evidence type="ECO:0000313" key="1">
    <source>
        <dbReference type="EMBL" id="GAA2519900.1"/>
    </source>
</evidence>
<dbReference type="Proteomes" id="UP001501777">
    <property type="component" value="Unassembled WGS sequence"/>
</dbReference>
<comment type="caution">
    <text evidence="1">The sequence shown here is derived from an EMBL/GenBank/DDBJ whole genome shotgun (WGS) entry which is preliminary data.</text>
</comment>
<evidence type="ECO:0000313" key="2">
    <source>
        <dbReference type="Proteomes" id="UP001501777"/>
    </source>
</evidence>
<dbReference type="EMBL" id="BAAASG010000027">
    <property type="protein sequence ID" value="GAA2519900.1"/>
    <property type="molecule type" value="Genomic_DNA"/>
</dbReference>
<protein>
    <submittedName>
        <fullName evidence="1">Uncharacterized protein</fullName>
    </submittedName>
</protein>
<reference evidence="1 2" key="1">
    <citation type="journal article" date="2019" name="Int. J. Syst. Evol. Microbiol.">
        <title>The Global Catalogue of Microorganisms (GCM) 10K type strain sequencing project: providing services to taxonomists for standard genome sequencing and annotation.</title>
        <authorList>
            <consortium name="The Broad Institute Genomics Platform"/>
            <consortium name="The Broad Institute Genome Sequencing Center for Infectious Disease"/>
            <person name="Wu L."/>
            <person name="Ma J."/>
        </authorList>
    </citation>
    <scope>NUCLEOTIDE SEQUENCE [LARGE SCALE GENOMIC DNA]</scope>
    <source>
        <strain evidence="1 2">JCM 4395</strain>
    </source>
</reference>